<evidence type="ECO:0000256" key="1">
    <source>
        <dbReference type="ARBA" id="ARBA00004496"/>
    </source>
</evidence>
<dbReference type="InterPro" id="IPR002661">
    <property type="entry name" value="Ribosome_recyc_fac"/>
</dbReference>
<evidence type="ECO:0000313" key="9">
    <source>
        <dbReference type="Proteomes" id="UP000196475"/>
    </source>
</evidence>
<dbReference type="InterPro" id="IPR036191">
    <property type="entry name" value="RRF_sf"/>
</dbReference>
<accession>A0A1Y3PM22</accession>
<dbReference type="SUPFAM" id="SSF55194">
    <property type="entry name" value="Ribosome recycling factor, RRF"/>
    <property type="match status" value="1"/>
</dbReference>
<comment type="subcellular location">
    <subcellularLocation>
        <location evidence="1 5">Cytoplasm</location>
    </subcellularLocation>
</comment>
<dbReference type="NCBIfam" id="TIGR00496">
    <property type="entry name" value="frr"/>
    <property type="match status" value="1"/>
</dbReference>
<dbReference type="FunFam" id="1.10.132.20:FF:000001">
    <property type="entry name" value="Ribosome-recycling factor"/>
    <property type="match status" value="1"/>
</dbReference>
<dbReference type="AlphaFoldDB" id="A0A1Y3PM22"/>
<proteinExistence type="inferred from homology"/>
<dbReference type="FunFam" id="3.30.1360.40:FF:000001">
    <property type="entry name" value="Ribosome-recycling factor"/>
    <property type="match status" value="1"/>
</dbReference>
<comment type="similarity">
    <text evidence="2 5">Belongs to the RRF family.</text>
</comment>
<evidence type="ECO:0000256" key="5">
    <source>
        <dbReference type="HAMAP-Rule" id="MF_00040"/>
    </source>
</evidence>
<organism evidence="8 9">
    <name type="scientific">Bacillus thermozeamaize</name>
    <dbReference type="NCBI Taxonomy" id="230954"/>
    <lineage>
        <taxon>Bacteria</taxon>
        <taxon>Bacillati</taxon>
        <taxon>Bacillota</taxon>
        <taxon>Bacilli</taxon>
        <taxon>Bacillales</taxon>
        <taxon>Bacillaceae</taxon>
        <taxon>Bacillus</taxon>
    </lineage>
</organism>
<evidence type="ECO:0000313" key="8">
    <source>
        <dbReference type="EMBL" id="OUM88370.1"/>
    </source>
</evidence>
<dbReference type="InterPro" id="IPR023584">
    <property type="entry name" value="Ribosome_recyc_fac_dom"/>
</dbReference>
<reference evidence="9" key="1">
    <citation type="submission" date="2016-06" db="EMBL/GenBank/DDBJ databases">
        <authorList>
            <person name="Nascimento L."/>
            <person name="Pereira R.V."/>
            <person name="Martins L.F."/>
            <person name="Quaggio R.B."/>
            <person name="Silva A.M."/>
            <person name="Setubal J.C."/>
        </authorList>
    </citation>
    <scope>NUCLEOTIDE SEQUENCE [LARGE SCALE GENOMIC DNA]</scope>
</reference>
<gene>
    <name evidence="5" type="primary">frr</name>
    <name evidence="8" type="ORF">BAA01_08340</name>
</gene>
<dbReference type="GO" id="GO:0043023">
    <property type="term" value="F:ribosomal large subunit binding"/>
    <property type="evidence" value="ECO:0007669"/>
    <property type="project" value="TreeGrafter"/>
</dbReference>
<dbReference type="PANTHER" id="PTHR20982:SF3">
    <property type="entry name" value="MITOCHONDRIAL RIBOSOME RECYCLING FACTOR PSEUDO 1"/>
    <property type="match status" value="1"/>
</dbReference>
<dbReference type="Gene3D" id="1.10.132.20">
    <property type="entry name" value="Ribosome-recycling factor"/>
    <property type="match status" value="1"/>
</dbReference>
<protein>
    <recommendedName>
        <fullName evidence="5">Ribosome-recycling factor</fullName>
        <shortName evidence="5">RRF</shortName>
    </recommendedName>
    <alternativeName>
        <fullName evidence="5">Ribosome-releasing factor</fullName>
    </alternativeName>
</protein>
<dbReference type="Pfam" id="PF01765">
    <property type="entry name" value="RRF"/>
    <property type="match status" value="1"/>
</dbReference>
<dbReference type="CDD" id="cd00520">
    <property type="entry name" value="RRF"/>
    <property type="match status" value="1"/>
</dbReference>
<dbReference type="PANTHER" id="PTHR20982">
    <property type="entry name" value="RIBOSOME RECYCLING FACTOR"/>
    <property type="match status" value="1"/>
</dbReference>
<evidence type="ECO:0000256" key="4">
    <source>
        <dbReference type="ARBA" id="ARBA00022917"/>
    </source>
</evidence>
<dbReference type="GO" id="GO:0005737">
    <property type="term" value="C:cytoplasm"/>
    <property type="evidence" value="ECO:0007669"/>
    <property type="project" value="UniProtKB-SubCell"/>
</dbReference>
<dbReference type="HAMAP" id="MF_00040">
    <property type="entry name" value="RRF"/>
    <property type="match status" value="1"/>
</dbReference>
<dbReference type="Gene3D" id="3.30.1360.40">
    <property type="match status" value="1"/>
</dbReference>
<comment type="caution">
    <text evidence="8">The sequence shown here is derived from an EMBL/GenBank/DDBJ whole genome shotgun (WGS) entry which is preliminary data.</text>
</comment>
<evidence type="ECO:0000259" key="7">
    <source>
        <dbReference type="Pfam" id="PF01765"/>
    </source>
</evidence>
<sequence length="181" mass="20826">MSLPIKEKMEKTIETLKRELISVRAGRATPALLDRVSVDYYGTPTPVNQLANITVPEPRLLVIQPWDKGIIQEIEKAIQKSDLGLNPMNDGSVIRIVIPPMTEERRLELVKLVRKMGEDAKVAIRNLRRDANDEIRKQEKAGELSTDESRRKQDEVQKLTDQYIQEVDKLVRDKEQEIMEV</sequence>
<keyword evidence="4 5" id="KW-0648">Protein biosynthesis</keyword>
<dbReference type="EMBL" id="LZRT01000062">
    <property type="protein sequence ID" value="OUM88370.1"/>
    <property type="molecule type" value="Genomic_DNA"/>
</dbReference>
<name>A0A1Y3PM22_9BACI</name>
<comment type="function">
    <text evidence="5">Responsible for the release of ribosomes from messenger RNA at the termination of protein biosynthesis. May increase the efficiency of translation by recycling ribosomes from one round of translation to another.</text>
</comment>
<feature type="region of interest" description="Disordered" evidence="6">
    <location>
        <begin position="136"/>
        <end position="155"/>
    </location>
</feature>
<feature type="domain" description="Ribosome recycling factor" evidence="7">
    <location>
        <begin position="16"/>
        <end position="179"/>
    </location>
</feature>
<keyword evidence="3 5" id="KW-0963">Cytoplasm</keyword>
<evidence type="ECO:0000256" key="3">
    <source>
        <dbReference type="ARBA" id="ARBA00022490"/>
    </source>
</evidence>
<evidence type="ECO:0000256" key="6">
    <source>
        <dbReference type="SAM" id="MobiDB-lite"/>
    </source>
</evidence>
<evidence type="ECO:0000256" key="2">
    <source>
        <dbReference type="ARBA" id="ARBA00005912"/>
    </source>
</evidence>
<dbReference type="GO" id="GO:0006415">
    <property type="term" value="P:translational termination"/>
    <property type="evidence" value="ECO:0007669"/>
    <property type="project" value="UniProtKB-UniRule"/>
</dbReference>
<dbReference type="Proteomes" id="UP000196475">
    <property type="component" value="Unassembled WGS sequence"/>
</dbReference>